<dbReference type="CDD" id="cd02440">
    <property type="entry name" value="AdoMet_MTases"/>
    <property type="match status" value="1"/>
</dbReference>
<dbReference type="OrthoDB" id="7348755at2"/>
<feature type="domain" description="HNH nuclease" evidence="1">
    <location>
        <begin position="466"/>
        <end position="503"/>
    </location>
</feature>
<proteinExistence type="predicted"/>
<organism evidence="2 3">
    <name type="scientific">Photobacterium sanctipauli</name>
    <dbReference type="NCBI Taxonomy" id="1342794"/>
    <lineage>
        <taxon>Bacteria</taxon>
        <taxon>Pseudomonadati</taxon>
        <taxon>Pseudomonadota</taxon>
        <taxon>Gammaproteobacteria</taxon>
        <taxon>Vibrionales</taxon>
        <taxon>Vibrionaceae</taxon>
        <taxon>Photobacterium</taxon>
    </lineage>
</organism>
<evidence type="ECO:0000259" key="1">
    <source>
        <dbReference type="Pfam" id="PF13395"/>
    </source>
</evidence>
<dbReference type="AlphaFoldDB" id="A0A2T3N978"/>
<evidence type="ECO:0000313" key="3">
    <source>
        <dbReference type="Proteomes" id="UP000241771"/>
    </source>
</evidence>
<dbReference type="GO" id="GO:0032259">
    <property type="term" value="P:methylation"/>
    <property type="evidence" value="ECO:0007669"/>
    <property type="project" value="UniProtKB-KW"/>
</dbReference>
<dbReference type="CDD" id="cd00085">
    <property type="entry name" value="HNHc"/>
    <property type="match status" value="1"/>
</dbReference>
<dbReference type="Gene3D" id="3.40.50.150">
    <property type="entry name" value="Vaccinia Virus protein VP39"/>
    <property type="match status" value="1"/>
</dbReference>
<comment type="caution">
    <text evidence="2">The sequence shown here is derived from an EMBL/GenBank/DDBJ whole genome shotgun (WGS) entry which is preliminary data.</text>
</comment>
<dbReference type="Proteomes" id="UP000241771">
    <property type="component" value="Unassembled WGS sequence"/>
</dbReference>
<dbReference type="EMBL" id="PYMA01000029">
    <property type="protein sequence ID" value="PSW09971.1"/>
    <property type="molecule type" value="Genomic_DNA"/>
</dbReference>
<keyword evidence="2" id="KW-0808">Transferase</keyword>
<dbReference type="RefSeq" id="WP_036825102.1">
    <property type="nucleotide sequence ID" value="NZ_JGVO01000606.1"/>
</dbReference>
<dbReference type="Pfam" id="PF13395">
    <property type="entry name" value="HNH_4"/>
    <property type="match status" value="1"/>
</dbReference>
<gene>
    <name evidence="2" type="ORF">C9I98_25440</name>
</gene>
<keyword evidence="2" id="KW-0489">Methyltransferase</keyword>
<dbReference type="InterPro" id="IPR003615">
    <property type="entry name" value="HNH_nuc"/>
</dbReference>
<protein>
    <submittedName>
        <fullName evidence="2">Methyltransferase domain-containing protein</fullName>
    </submittedName>
</protein>
<accession>A0A2T3N978</accession>
<dbReference type="Pfam" id="PF13489">
    <property type="entry name" value="Methyltransf_23"/>
    <property type="match status" value="1"/>
</dbReference>
<dbReference type="PANTHER" id="PTHR43861">
    <property type="entry name" value="TRANS-ACONITATE 2-METHYLTRANSFERASE-RELATED"/>
    <property type="match status" value="1"/>
</dbReference>
<keyword evidence="3" id="KW-1185">Reference proteome</keyword>
<sequence length="573" mass="65806">MSQSIQFYNDNAQQMADSYLSLSFEHVHASWKAYWPVATEGEQAQVLDIGAGSGRDAKWFHQQGCEVYAIEPADALRELGKQHLPHATWLEDTLPELKKVVSLGIRFDLILVSAVWMHIPPSERKRAFRKLANLLSPNGKLVISLRHGCFHDKRIAHDVSVEELEQLAKDHALQVCLKTDLDNDEMGRDEVKWQTVVLNLPDDGTGDLTKVRHIIVNDSKSATYKLALLRTLLRVADAHPGAVLDRADGKVALPQGLVALYWVRQFKRLIDIEIDGTFGIQQNSNTSKGLGFVKDDGWRKLVHLSADDLAIGSFFSGDEAKALQKTIKDTLTTIKQGPVTFIYQGNKDNKLFAMYPPTKRRAQCESLFIDSEFLSSFGTFVLDESLWDCLRLYSSWIEPLVVNQWVLEMQRFETNRQRNIGLQTYHDCLIWIDKDHDTREVRKKVEAMRQCGTEIHSVWSGAKLRDQFHVDHCLPFAYWPNNDRWNLLPTTAKENLNKKDRLPKTQRLVDSRDRIIEWWKLAWQSDVEQTRFFDEAVLSLPNLPPQCRNFDDVFEAMGLQVKGVKSRLLVNEW</sequence>
<dbReference type="InterPro" id="IPR029063">
    <property type="entry name" value="SAM-dependent_MTases_sf"/>
</dbReference>
<dbReference type="GO" id="GO:0008168">
    <property type="term" value="F:methyltransferase activity"/>
    <property type="evidence" value="ECO:0007669"/>
    <property type="project" value="UniProtKB-KW"/>
</dbReference>
<name>A0A2T3N978_9GAMM</name>
<dbReference type="SUPFAM" id="SSF53335">
    <property type="entry name" value="S-adenosyl-L-methionine-dependent methyltransferases"/>
    <property type="match status" value="1"/>
</dbReference>
<evidence type="ECO:0000313" key="2">
    <source>
        <dbReference type="EMBL" id="PSW09971.1"/>
    </source>
</evidence>
<reference evidence="2 3" key="1">
    <citation type="submission" date="2018-01" db="EMBL/GenBank/DDBJ databases">
        <title>Whole genome sequencing of Histamine producing bacteria.</title>
        <authorList>
            <person name="Butler K."/>
        </authorList>
    </citation>
    <scope>NUCLEOTIDE SEQUENCE [LARGE SCALE GENOMIC DNA]</scope>
    <source>
        <strain evidence="2 3">DSM 100436</strain>
    </source>
</reference>